<dbReference type="InterPro" id="IPR011009">
    <property type="entry name" value="Kinase-like_dom_sf"/>
</dbReference>
<name>A0A9Q5HYJ6_SANBA</name>
<dbReference type="GO" id="GO:0005737">
    <property type="term" value="C:cytoplasm"/>
    <property type="evidence" value="ECO:0007669"/>
    <property type="project" value="TreeGrafter"/>
</dbReference>
<feature type="compositionally biased region" description="Polar residues" evidence="7">
    <location>
        <begin position="346"/>
        <end position="363"/>
    </location>
</feature>
<dbReference type="OrthoDB" id="5337378at2759"/>
<dbReference type="InterPro" id="IPR050339">
    <property type="entry name" value="CC_SR_Kinase"/>
</dbReference>
<keyword evidence="10" id="KW-1185">Reference proteome</keyword>
<evidence type="ECO:0000259" key="8">
    <source>
        <dbReference type="PROSITE" id="PS50011"/>
    </source>
</evidence>
<gene>
    <name evidence="9" type="ORF">A7U60_g4431</name>
</gene>
<feature type="compositionally biased region" description="Acidic residues" evidence="7">
    <location>
        <begin position="217"/>
        <end position="229"/>
    </location>
</feature>
<evidence type="ECO:0000256" key="6">
    <source>
        <dbReference type="PROSITE-ProRule" id="PRU10141"/>
    </source>
</evidence>
<dbReference type="PANTHER" id="PTHR11042">
    <property type="entry name" value="EUKARYOTIC TRANSLATION INITIATION FACTOR 2-ALPHA KINASE EIF2-ALPHA KINASE -RELATED"/>
    <property type="match status" value="1"/>
</dbReference>
<evidence type="ECO:0000256" key="3">
    <source>
        <dbReference type="ARBA" id="ARBA00022777"/>
    </source>
</evidence>
<dbReference type="GO" id="GO:0004672">
    <property type="term" value="F:protein kinase activity"/>
    <property type="evidence" value="ECO:0007669"/>
    <property type="project" value="InterPro"/>
</dbReference>
<feature type="region of interest" description="Disordered" evidence="7">
    <location>
        <begin position="215"/>
        <end position="323"/>
    </location>
</feature>
<dbReference type="PROSITE" id="PS50011">
    <property type="entry name" value="PROTEIN_KINASE_DOM"/>
    <property type="match status" value="1"/>
</dbReference>
<dbReference type="Pfam" id="PF00069">
    <property type="entry name" value="Pkinase"/>
    <property type="match status" value="1"/>
</dbReference>
<dbReference type="Gene3D" id="3.30.200.20">
    <property type="entry name" value="Phosphorylase Kinase, domain 1"/>
    <property type="match status" value="1"/>
</dbReference>
<feature type="region of interest" description="Disordered" evidence="7">
    <location>
        <begin position="552"/>
        <end position="595"/>
    </location>
</feature>
<dbReference type="InterPro" id="IPR000719">
    <property type="entry name" value="Prot_kinase_dom"/>
</dbReference>
<proteinExistence type="inferred from homology"/>
<feature type="compositionally biased region" description="Basic and acidic residues" evidence="7">
    <location>
        <begin position="505"/>
        <end position="515"/>
    </location>
</feature>
<dbReference type="InterPro" id="IPR017441">
    <property type="entry name" value="Protein_kinase_ATP_BS"/>
</dbReference>
<feature type="region of interest" description="Disordered" evidence="7">
    <location>
        <begin position="505"/>
        <end position="524"/>
    </location>
</feature>
<dbReference type="SMART" id="SM00220">
    <property type="entry name" value="S_TKc"/>
    <property type="match status" value="1"/>
</dbReference>
<dbReference type="Gene3D" id="1.10.510.10">
    <property type="entry name" value="Transferase(Phosphotransferase) domain 1"/>
    <property type="match status" value="1"/>
</dbReference>
<feature type="region of interest" description="Disordered" evidence="7">
    <location>
        <begin position="467"/>
        <end position="487"/>
    </location>
</feature>
<feature type="region of interest" description="Disordered" evidence="7">
    <location>
        <begin position="1"/>
        <end position="35"/>
    </location>
</feature>
<dbReference type="PROSITE" id="PS00107">
    <property type="entry name" value="PROTEIN_KINASE_ATP"/>
    <property type="match status" value="1"/>
</dbReference>
<evidence type="ECO:0000256" key="7">
    <source>
        <dbReference type="SAM" id="MobiDB-lite"/>
    </source>
</evidence>
<feature type="region of interest" description="Disordered" evidence="7">
    <location>
        <begin position="715"/>
        <end position="770"/>
    </location>
</feature>
<dbReference type="SUPFAM" id="SSF56112">
    <property type="entry name" value="Protein kinase-like (PK-like)"/>
    <property type="match status" value="1"/>
</dbReference>
<evidence type="ECO:0000256" key="5">
    <source>
        <dbReference type="ARBA" id="ARBA00037982"/>
    </source>
</evidence>
<feature type="compositionally biased region" description="Polar residues" evidence="7">
    <location>
        <begin position="728"/>
        <end position="750"/>
    </location>
</feature>
<dbReference type="Proteomes" id="UP000757232">
    <property type="component" value="Unassembled WGS sequence"/>
</dbReference>
<evidence type="ECO:0000256" key="4">
    <source>
        <dbReference type="ARBA" id="ARBA00022840"/>
    </source>
</evidence>
<dbReference type="GO" id="GO:0005524">
    <property type="term" value="F:ATP binding"/>
    <property type="evidence" value="ECO:0007669"/>
    <property type="project" value="UniProtKB-UniRule"/>
</dbReference>
<evidence type="ECO:0000313" key="10">
    <source>
        <dbReference type="Proteomes" id="UP000757232"/>
    </source>
</evidence>
<accession>A0A9Q5HYJ6</accession>
<reference evidence="9" key="1">
    <citation type="submission" date="2016-06" db="EMBL/GenBank/DDBJ databases">
        <title>Draft Genome sequence of the fungus Inonotus baumii.</title>
        <authorList>
            <person name="Zhu H."/>
            <person name="Lin W."/>
        </authorList>
    </citation>
    <scope>NUCLEOTIDE SEQUENCE</scope>
    <source>
        <strain evidence="9">821</strain>
    </source>
</reference>
<feature type="binding site" evidence="6">
    <location>
        <position position="841"/>
    </location>
    <ligand>
        <name>ATP</name>
        <dbReference type="ChEBI" id="CHEBI:30616"/>
    </ligand>
</feature>
<feature type="region of interest" description="Disordered" evidence="7">
    <location>
        <begin position="660"/>
        <end position="684"/>
    </location>
</feature>
<dbReference type="PROSITE" id="PS00108">
    <property type="entry name" value="PROTEIN_KINASE_ST"/>
    <property type="match status" value="1"/>
</dbReference>
<evidence type="ECO:0000256" key="2">
    <source>
        <dbReference type="ARBA" id="ARBA00022741"/>
    </source>
</evidence>
<comment type="similarity">
    <text evidence="5">Belongs to the protein kinase superfamily. Ser/Thr protein kinase family. GCN2 subfamily.</text>
</comment>
<feature type="domain" description="Protein kinase" evidence="8">
    <location>
        <begin position="809"/>
        <end position="1068"/>
    </location>
</feature>
<dbReference type="InterPro" id="IPR008271">
    <property type="entry name" value="Ser/Thr_kinase_AS"/>
</dbReference>
<feature type="region of interest" description="Disordered" evidence="7">
    <location>
        <begin position="346"/>
        <end position="376"/>
    </location>
</feature>
<feature type="compositionally biased region" description="Low complexity" evidence="7">
    <location>
        <begin position="558"/>
        <end position="573"/>
    </location>
</feature>
<organism evidence="9 10">
    <name type="scientific">Sanghuangporus baumii</name>
    <name type="common">Phellinus baumii</name>
    <dbReference type="NCBI Taxonomy" id="108892"/>
    <lineage>
        <taxon>Eukaryota</taxon>
        <taxon>Fungi</taxon>
        <taxon>Dikarya</taxon>
        <taxon>Basidiomycota</taxon>
        <taxon>Agaricomycotina</taxon>
        <taxon>Agaricomycetes</taxon>
        <taxon>Hymenochaetales</taxon>
        <taxon>Hymenochaetaceae</taxon>
        <taxon>Sanghuangporus</taxon>
    </lineage>
</organism>
<sequence>MHDSSFSYPLSPSHRPSATPSRPQPLPFTPSPLRRRRDVDFDFDSAMQLDFDDFSAATGISTPCHQRNLKKFIPSPRVSRSKPEDDLPAFFRPPDPPVEEDEGSFLRSNIGYTSLPLRTPERSAFDIVRAPFSAAKVNFPHAPKRKITRLPSSPNAKRGLTPLHVRHASQEGEPLKRFATLAPLPAPRFLRGRESFGNNMGRQVDTLKDMQISDIPTDADFDSSSDEEFSSLKVRRTTNRSIRSSICGTKDALTSQSPSRHASKRRPRSRPMSWEFTDSQNRASPRPASKASHSRNGSNTSVSDAGSPIRAMNPSHKPRPAGDRRLASSATLFFGPAIVYPNEVNASQSKLDPRSTQASTPSTPARADEGPTVTSPDSSFTIAFPKPADSSLQFSFSLTSDAPSPSCIPIKFKPRDSGVVLSDDEMDEVLPSAEVSRPDSPRRLHARVSTFPRLSASMNASSEATLVDESFVTPSHERSRESNRPVSPCDVSIVDEFIVKTLEAGTKDGAADRRPPGTPQKRTKTSFLGLPVQRPWASAAIEKMDRTPFFGEKVPAPDFSTIGDSGGSTSDFSGPKRSSGLENRPRKSCPGDLRFPGHETTLAGCVASLRSNGSTASDTEMSPTDARLVNTTKNRNYGDVGMGRPSAKFNASQLLRRSSSSAFSTASDGSDGSGIGTPTRGGFSKKQCELRVPMLPLKQLCTPLTKAPYLLPVSPNSPSIAKREAHDPQQSNHTQASTFSQGTKENQRPQSMKKFSLHSARGPGASHKSATPLLVNQHLWRGGARGNFFDSFTGTSQSVEPLGRFEREFVEVDKIGSGEFSSAIKVRFKHQGQEGPVYAVKRSKRFEGNRHRSRLREEVEILQHLSASTGPEFHPNVLGYIDSWEQDDRLYILTELCEYGNFAHFLDEYGRHFQRLDEARVWKVFSDISSGLRFIHGANVVHFDLKPANIFITSSGRFKIGDFASSADASFDFEREGDKMYLAAEVLQGQYGRETDIFSFGMMMLEAATNIYVPTQGDPWHRLREQDFSQVEGFTDCSAALQHLIMWMMSKDPSARPTAAEIYSHPVISRAREQMDTLLDVLRAQEGSQPEVLFKASPLASVDDSFLSDILVDHAPVDAMKMDCSV</sequence>
<dbReference type="PANTHER" id="PTHR11042:SF189">
    <property type="entry name" value="PROTEIN KINASE DOMAIN-CONTAINING PROTEIN"/>
    <property type="match status" value="1"/>
</dbReference>
<keyword evidence="4 6" id="KW-0067">ATP-binding</keyword>
<evidence type="ECO:0000256" key="1">
    <source>
        <dbReference type="ARBA" id="ARBA00022679"/>
    </source>
</evidence>
<dbReference type="GO" id="GO:0005634">
    <property type="term" value="C:nucleus"/>
    <property type="evidence" value="ECO:0007669"/>
    <property type="project" value="TreeGrafter"/>
</dbReference>
<feature type="compositionally biased region" description="Polar residues" evidence="7">
    <location>
        <begin position="294"/>
        <end position="304"/>
    </location>
</feature>
<dbReference type="EMBL" id="LNZH02000179">
    <property type="protein sequence ID" value="OCB88390.1"/>
    <property type="molecule type" value="Genomic_DNA"/>
</dbReference>
<dbReference type="AlphaFoldDB" id="A0A9Q5HYJ6"/>
<evidence type="ECO:0000313" key="9">
    <source>
        <dbReference type="EMBL" id="OCB88390.1"/>
    </source>
</evidence>
<feature type="compositionally biased region" description="Polar residues" evidence="7">
    <location>
        <begin position="1"/>
        <end position="21"/>
    </location>
</feature>
<feature type="compositionally biased region" description="Low complexity" evidence="7">
    <location>
        <begin position="660"/>
        <end position="670"/>
    </location>
</feature>
<keyword evidence="2 6" id="KW-0547">Nucleotide-binding</keyword>
<keyword evidence="3" id="KW-0418">Kinase</keyword>
<keyword evidence="1" id="KW-0808">Transferase</keyword>
<comment type="caution">
    <text evidence="9">The sequence shown here is derived from an EMBL/GenBank/DDBJ whole genome shotgun (WGS) entry which is preliminary data.</text>
</comment>
<protein>
    <recommendedName>
        <fullName evidence="8">Protein kinase domain-containing protein</fullName>
    </recommendedName>
</protein>